<dbReference type="SUPFAM" id="SSF48264">
    <property type="entry name" value="Cytochrome P450"/>
    <property type="match status" value="1"/>
</dbReference>
<dbReference type="OrthoDB" id="6692864at2759"/>
<dbReference type="GO" id="GO:0016705">
    <property type="term" value="F:oxidoreductase activity, acting on paired donors, with incorporation or reduction of molecular oxygen"/>
    <property type="evidence" value="ECO:0007669"/>
    <property type="project" value="InterPro"/>
</dbReference>
<dbReference type="PANTHER" id="PTHR24305:SF78">
    <property type="entry name" value="P450, PUTATIVE (EUROFUNG)-RELATED"/>
    <property type="match status" value="1"/>
</dbReference>
<dbReference type="Gene3D" id="1.10.630.10">
    <property type="entry name" value="Cytochrome P450"/>
    <property type="match status" value="1"/>
</dbReference>
<dbReference type="InterPro" id="IPR050121">
    <property type="entry name" value="Cytochrome_P450_monoxygenase"/>
</dbReference>
<dbReference type="GO" id="GO:0004497">
    <property type="term" value="F:monooxygenase activity"/>
    <property type="evidence" value="ECO:0007669"/>
    <property type="project" value="InterPro"/>
</dbReference>
<dbReference type="EMBL" id="JAPEUY010000010">
    <property type="protein sequence ID" value="KAJ4368775.1"/>
    <property type="molecule type" value="Genomic_DNA"/>
</dbReference>
<dbReference type="GO" id="GO:0020037">
    <property type="term" value="F:heme binding"/>
    <property type="evidence" value="ECO:0007669"/>
    <property type="project" value="InterPro"/>
</dbReference>
<dbReference type="Proteomes" id="UP001140560">
    <property type="component" value="Unassembled WGS sequence"/>
</dbReference>
<dbReference type="InterPro" id="IPR036396">
    <property type="entry name" value="Cyt_P450_sf"/>
</dbReference>
<dbReference type="AlphaFoldDB" id="A0A9W9CLE8"/>
<evidence type="ECO:0000313" key="2">
    <source>
        <dbReference type="Proteomes" id="UP001140560"/>
    </source>
</evidence>
<organism evidence="1 2">
    <name type="scientific">Neocucurbitaria cava</name>
    <dbReference type="NCBI Taxonomy" id="798079"/>
    <lineage>
        <taxon>Eukaryota</taxon>
        <taxon>Fungi</taxon>
        <taxon>Dikarya</taxon>
        <taxon>Ascomycota</taxon>
        <taxon>Pezizomycotina</taxon>
        <taxon>Dothideomycetes</taxon>
        <taxon>Pleosporomycetidae</taxon>
        <taxon>Pleosporales</taxon>
        <taxon>Pleosporineae</taxon>
        <taxon>Cucurbitariaceae</taxon>
        <taxon>Neocucurbitaria</taxon>
    </lineage>
</organism>
<dbReference type="PRINTS" id="PR00463">
    <property type="entry name" value="EP450I"/>
</dbReference>
<sequence>MIDTTANTLANALYFLTKHPDKQQKLRNMLDATSPGGYASRDYVTSKSLSYMDDIINESLRLKPPIIQGTPRETPAQGVQIGDRYIPGHVNVSVPVTLIQRDARWWKQPNDFIPERWTERREEMGTDGGPWLPFQLGAY</sequence>
<reference evidence="1" key="1">
    <citation type="submission" date="2022-10" db="EMBL/GenBank/DDBJ databases">
        <title>Tapping the CABI collections for fungal endophytes: first genome assemblies for Collariella, Neodidymelliopsis, Ascochyta clinopodiicola, Didymella pomorum, Didymosphaeria variabile, Neocosmospora piperis and Neocucurbitaria cava.</title>
        <authorList>
            <person name="Hill R."/>
        </authorList>
    </citation>
    <scope>NUCLEOTIDE SEQUENCE</scope>
    <source>
        <strain evidence="1">IMI 356814</strain>
    </source>
</reference>
<dbReference type="Pfam" id="PF00067">
    <property type="entry name" value="p450"/>
    <property type="match status" value="1"/>
</dbReference>
<dbReference type="GO" id="GO:0005506">
    <property type="term" value="F:iron ion binding"/>
    <property type="evidence" value="ECO:0007669"/>
    <property type="project" value="InterPro"/>
</dbReference>
<gene>
    <name evidence="1" type="ORF">N0V83_005857</name>
</gene>
<accession>A0A9W9CLE8</accession>
<comment type="caution">
    <text evidence="1">The sequence shown here is derived from an EMBL/GenBank/DDBJ whole genome shotgun (WGS) entry which is preliminary data.</text>
</comment>
<evidence type="ECO:0000313" key="1">
    <source>
        <dbReference type="EMBL" id="KAJ4368775.1"/>
    </source>
</evidence>
<keyword evidence="2" id="KW-1185">Reference proteome</keyword>
<proteinExistence type="predicted"/>
<evidence type="ECO:0008006" key="3">
    <source>
        <dbReference type="Google" id="ProtNLM"/>
    </source>
</evidence>
<dbReference type="InterPro" id="IPR002401">
    <property type="entry name" value="Cyt_P450_E_grp-I"/>
</dbReference>
<dbReference type="InterPro" id="IPR001128">
    <property type="entry name" value="Cyt_P450"/>
</dbReference>
<dbReference type="PANTHER" id="PTHR24305">
    <property type="entry name" value="CYTOCHROME P450"/>
    <property type="match status" value="1"/>
</dbReference>
<name>A0A9W9CLE8_9PLEO</name>
<protein>
    <recommendedName>
        <fullName evidence="3">Cytochrome P450</fullName>
    </recommendedName>
</protein>